<evidence type="ECO:0000256" key="3">
    <source>
        <dbReference type="ARBA" id="ARBA00004448"/>
    </source>
</evidence>
<keyword evidence="13" id="KW-0560">Oxidoreductase</keyword>
<keyword evidence="8 27" id="KW-0479">Metal-binding</keyword>
<evidence type="ECO:0000256" key="4">
    <source>
        <dbReference type="ARBA" id="ARBA00004477"/>
    </source>
</evidence>
<feature type="binding site" description="axial binding residue" evidence="27">
    <location>
        <position position="460"/>
    </location>
    <ligand>
        <name>heme</name>
        <dbReference type="ChEBI" id="CHEBI:30413"/>
    </ligand>
    <ligandPart>
        <name>Fe</name>
        <dbReference type="ChEBI" id="CHEBI:18248"/>
    </ligandPart>
</feature>
<dbReference type="GO" id="GO:0020037">
    <property type="term" value="F:heme binding"/>
    <property type="evidence" value="ECO:0000318"/>
    <property type="project" value="GO_Central"/>
</dbReference>
<dbReference type="FunFam" id="1.10.630.10:FF:000017">
    <property type="entry name" value="cytochrome P450 2U1 isoform X1"/>
    <property type="match status" value="2"/>
</dbReference>
<evidence type="ECO:0000256" key="11">
    <source>
        <dbReference type="ARBA" id="ARBA00022848"/>
    </source>
</evidence>
<proteinExistence type="inferred from homology"/>
<comment type="function">
    <text evidence="23">A cytochrome P450 monooxygenase involved in the metabolism of arachidonic acid and its conjugates. Mechanistically, uses molecular oxygen inserting one oxygen atom into a substrate, and reducing the second into a water molecule, with two electrons provided by NADPH via cytochrome P450 reductase (CPR; NADPH-ferrihemoprotein reductase). Acts as an omega and omega-1 hydroxylase for arachidonic acid and possibly for other long chain fatty acids. May modulate the arachidonic acid signaling pathway and play a role in other fatty acid signaling processes. May down-regulate the biological activities of N-arachidonoyl-serotonin, an endocannabinoid that has anti-nociceptive effects through inhibition of fatty acid amide hydrolase FAAH, TRPV1 receptor and T-type calcium channels. Catalyzes C-2 oxidation of the indole ring of N-arachidonoyl-serotonin forming a less active product 2-oxo-N-arachidonoyl-serotonin.</text>
</comment>
<gene>
    <name evidence="30" type="primary">LOC118431531</name>
</gene>
<dbReference type="InterPro" id="IPR001128">
    <property type="entry name" value="Cyt_P450"/>
</dbReference>
<dbReference type="GO" id="GO:0005789">
    <property type="term" value="C:endoplasmic reticulum membrane"/>
    <property type="evidence" value="ECO:0007669"/>
    <property type="project" value="UniProtKB-SubCell"/>
</dbReference>
<dbReference type="GO" id="GO:0008395">
    <property type="term" value="F:steroid hydroxylase activity"/>
    <property type="evidence" value="ECO:0000318"/>
    <property type="project" value="GO_Central"/>
</dbReference>
<keyword evidence="16" id="KW-0443">Lipid metabolism</keyword>
<evidence type="ECO:0000256" key="8">
    <source>
        <dbReference type="ARBA" id="ARBA00022723"/>
    </source>
</evidence>
<dbReference type="OMA" id="ANIWSAH"/>
<dbReference type="GeneID" id="118431531"/>
<dbReference type="InterPro" id="IPR050182">
    <property type="entry name" value="Cytochrome_P450_fam2"/>
</dbReference>
<keyword evidence="15" id="KW-0503">Monooxygenase</keyword>
<dbReference type="KEGG" id="bfo:118431531"/>
<evidence type="ECO:0000256" key="25">
    <source>
        <dbReference type="ARBA" id="ARBA00067282"/>
    </source>
</evidence>
<dbReference type="GO" id="GO:0005737">
    <property type="term" value="C:cytoplasm"/>
    <property type="evidence" value="ECO:0000318"/>
    <property type="project" value="GO_Central"/>
</dbReference>
<keyword evidence="14 27" id="KW-0408">Iron</keyword>
<dbReference type="Proteomes" id="UP000001554">
    <property type="component" value="Chromosome 15"/>
</dbReference>
<evidence type="ECO:0000256" key="2">
    <source>
        <dbReference type="ARBA" id="ARBA00004154"/>
    </source>
</evidence>
<evidence type="ECO:0000256" key="14">
    <source>
        <dbReference type="ARBA" id="ARBA00023004"/>
    </source>
</evidence>
<dbReference type="PROSITE" id="PS00086">
    <property type="entry name" value="CYTOCHROME_P450"/>
    <property type="match status" value="1"/>
</dbReference>
<evidence type="ECO:0000256" key="7">
    <source>
        <dbReference type="ARBA" id="ARBA00022692"/>
    </source>
</evidence>
<dbReference type="InterPro" id="IPR002401">
    <property type="entry name" value="Cyt_P450_E_grp-I"/>
</dbReference>
<comment type="catalytic activity">
    <reaction evidence="19">
        <text>(5Z,8Z,11Z,14Z)-eicosatetraenoate + reduced [NADPH--hemoprotein reductase] + O2 = 19-hydroxy-(5Z,8Z,11Z,14Z)-eicosatetraenoate + oxidized [NADPH--hemoprotein reductase] + H2O + H(+)</text>
        <dbReference type="Rhea" id="RHEA:39759"/>
        <dbReference type="Rhea" id="RHEA-COMP:11964"/>
        <dbReference type="Rhea" id="RHEA-COMP:11965"/>
        <dbReference type="ChEBI" id="CHEBI:15377"/>
        <dbReference type="ChEBI" id="CHEBI:15378"/>
        <dbReference type="ChEBI" id="CHEBI:15379"/>
        <dbReference type="ChEBI" id="CHEBI:32395"/>
        <dbReference type="ChEBI" id="CHEBI:57618"/>
        <dbReference type="ChEBI" id="CHEBI:58210"/>
        <dbReference type="ChEBI" id="CHEBI:76627"/>
    </reaction>
    <physiologicalReaction direction="left-to-right" evidence="19">
        <dbReference type="Rhea" id="RHEA:39760"/>
    </physiologicalReaction>
</comment>
<evidence type="ECO:0000256" key="6">
    <source>
        <dbReference type="ARBA" id="ARBA00022617"/>
    </source>
</evidence>
<dbReference type="GO" id="GO:0006082">
    <property type="term" value="P:organic acid metabolic process"/>
    <property type="evidence" value="ECO:0000318"/>
    <property type="project" value="GO_Central"/>
</dbReference>
<evidence type="ECO:0000256" key="9">
    <source>
        <dbReference type="ARBA" id="ARBA00022792"/>
    </source>
</evidence>
<dbReference type="Pfam" id="PF00067">
    <property type="entry name" value="p450"/>
    <property type="match status" value="3"/>
</dbReference>
<name>A0A9J7MGA3_BRAFL</name>
<dbReference type="RefSeq" id="XP_035698665.1">
    <property type="nucleotide sequence ID" value="XM_035842772.1"/>
</dbReference>
<reference evidence="29" key="1">
    <citation type="journal article" date="2020" name="Nat. Ecol. Evol.">
        <title>Deeply conserved synteny resolves early events in vertebrate evolution.</title>
        <authorList>
            <person name="Simakov O."/>
            <person name="Marletaz F."/>
            <person name="Yue J.X."/>
            <person name="O'Connell B."/>
            <person name="Jenkins J."/>
            <person name="Brandt A."/>
            <person name="Calef R."/>
            <person name="Tung C.H."/>
            <person name="Huang T.K."/>
            <person name="Schmutz J."/>
            <person name="Satoh N."/>
            <person name="Yu J.K."/>
            <person name="Putnam N.H."/>
            <person name="Green R.E."/>
            <person name="Rokhsar D.S."/>
        </authorList>
    </citation>
    <scope>NUCLEOTIDE SEQUENCE [LARGE SCALE GENOMIC DNA]</scope>
    <source>
        <strain evidence="29">S238N-H82</strain>
    </source>
</reference>
<dbReference type="EC" id="1.14.14.80" evidence="24"/>
<keyword evidence="29" id="KW-1185">Reference proteome</keyword>
<evidence type="ECO:0000256" key="16">
    <source>
        <dbReference type="ARBA" id="ARBA00023098"/>
    </source>
</evidence>
<dbReference type="GO" id="GO:0102033">
    <property type="term" value="F:long-chain fatty acid omega-hydroxylase activity"/>
    <property type="evidence" value="ECO:0007669"/>
    <property type="project" value="UniProtKB-EC"/>
</dbReference>
<dbReference type="AlphaFoldDB" id="A0A9J7MGA3"/>
<comment type="catalytic activity">
    <reaction evidence="21">
        <text>N-[(5Z,8Z,11Z,14Z)-eicosatetraenoyl]-serotonin + reduced [NADPH--hemoprotein reductase] + O2 = 2-oxo-N-[(5Z,8Z,11Z,14Z)-eicosatetraenoyl]-serotonin + oxidized [NADPH--hemoprotein reductase] + H2O + H(+)</text>
        <dbReference type="Rhea" id="RHEA:50296"/>
        <dbReference type="Rhea" id="RHEA-COMP:11964"/>
        <dbReference type="Rhea" id="RHEA-COMP:11965"/>
        <dbReference type="ChEBI" id="CHEBI:15377"/>
        <dbReference type="ChEBI" id="CHEBI:15378"/>
        <dbReference type="ChEBI" id="CHEBI:15379"/>
        <dbReference type="ChEBI" id="CHEBI:57618"/>
        <dbReference type="ChEBI" id="CHEBI:58210"/>
        <dbReference type="ChEBI" id="CHEBI:132255"/>
        <dbReference type="ChEBI" id="CHEBI:132256"/>
    </reaction>
    <physiologicalReaction direction="left-to-right" evidence="21">
        <dbReference type="Rhea" id="RHEA:50297"/>
    </physiologicalReaction>
</comment>
<comment type="cofactor">
    <cofactor evidence="1 27">
        <name>heme</name>
        <dbReference type="ChEBI" id="CHEBI:30413"/>
    </cofactor>
</comment>
<evidence type="ECO:0000313" key="29">
    <source>
        <dbReference type="Proteomes" id="UP000001554"/>
    </source>
</evidence>
<evidence type="ECO:0000256" key="23">
    <source>
        <dbReference type="ARBA" id="ARBA00058812"/>
    </source>
</evidence>
<dbReference type="GO" id="GO:0008202">
    <property type="term" value="P:steroid metabolic process"/>
    <property type="evidence" value="ECO:0000318"/>
    <property type="project" value="GO_Central"/>
</dbReference>
<keyword evidence="7 28" id="KW-0812">Transmembrane</keyword>
<comment type="catalytic activity">
    <reaction evidence="22">
        <text>an omega-methyl-long-chain fatty acid + reduced [NADPH--hemoprotein reductase] + O2 = an omega-hydroxy-long-chain fatty acid + oxidized [NADPH--hemoprotein reductase] + H2O + H(+)</text>
        <dbReference type="Rhea" id="RHEA:56748"/>
        <dbReference type="Rhea" id="RHEA-COMP:11964"/>
        <dbReference type="Rhea" id="RHEA-COMP:11965"/>
        <dbReference type="ChEBI" id="CHEBI:15377"/>
        <dbReference type="ChEBI" id="CHEBI:15378"/>
        <dbReference type="ChEBI" id="CHEBI:15379"/>
        <dbReference type="ChEBI" id="CHEBI:57618"/>
        <dbReference type="ChEBI" id="CHEBI:58210"/>
        <dbReference type="ChEBI" id="CHEBI:140991"/>
        <dbReference type="ChEBI" id="CHEBI:140992"/>
        <dbReference type="EC" id="1.14.14.80"/>
    </reaction>
    <physiologicalReaction direction="left-to-right" evidence="22">
        <dbReference type="Rhea" id="RHEA:56749"/>
    </physiologicalReaction>
</comment>
<feature type="transmembrane region" description="Helical" evidence="28">
    <location>
        <begin position="27"/>
        <end position="46"/>
    </location>
</feature>
<evidence type="ECO:0000256" key="15">
    <source>
        <dbReference type="ARBA" id="ARBA00023033"/>
    </source>
</evidence>
<evidence type="ECO:0000256" key="22">
    <source>
        <dbReference type="ARBA" id="ARBA00052378"/>
    </source>
</evidence>
<dbReference type="OrthoDB" id="2789670at2759"/>
<evidence type="ECO:0000256" key="12">
    <source>
        <dbReference type="ARBA" id="ARBA00022989"/>
    </source>
</evidence>
<dbReference type="PRINTS" id="PR00463">
    <property type="entry name" value="EP450I"/>
</dbReference>
<comment type="subcellular location">
    <subcellularLocation>
        <location evidence="4">Endoplasmic reticulum membrane</location>
        <topology evidence="4">Multi-pass membrane protein</topology>
    </subcellularLocation>
    <subcellularLocation>
        <location evidence="2">Microsome membrane</location>
        <topology evidence="2">Multi-pass membrane protein</topology>
    </subcellularLocation>
    <subcellularLocation>
        <location evidence="3">Mitochondrion inner membrane</location>
        <topology evidence="3">Multi-pass membrane protein</topology>
    </subcellularLocation>
</comment>
<dbReference type="GO" id="GO:0006805">
    <property type="term" value="P:xenobiotic metabolic process"/>
    <property type="evidence" value="ECO:0000318"/>
    <property type="project" value="GO_Central"/>
</dbReference>
<dbReference type="PANTHER" id="PTHR24300">
    <property type="entry name" value="CYTOCHROME P450 508A4-RELATED"/>
    <property type="match status" value="1"/>
</dbReference>
<dbReference type="GO" id="GO:0016712">
    <property type="term" value="F:oxidoreductase activity, acting on paired donors, with incorporation or reduction of molecular oxygen, reduced flavin or flavoprotein as one donor, and incorporation of one atom of oxygen"/>
    <property type="evidence" value="ECO:0000318"/>
    <property type="project" value="GO_Central"/>
</dbReference>
<keyword evidence="6 27" id="KW-0349">Heme</keyword>
<evidence type="ECO:0000256" key="27">
    <source>
        <dbReference type="PIRSR" id="PIRSR602401-1"/>
    </source>
</evidence>
<evidence type="ECO:0000256" key="21">
    <source>
        <dbReference type="ARBA" id="ARBA00052159"/>
    </source>
</evidence>
<keyword evidence="11" id="KW-0492">Microsome</keyword>
<dbReference type="SUPFAM" id="SSF48264">
    <property type="entry name" value="Cytochrome P450"/>
    <property type="match status" value="2"/>
</dbReference>
<evidence type="ECO:0000256" key="10">
    <source>
        <dbReference type="ARBA" id="ARBA00022824"/>
    </source>
</evidence>
<dbReference type="InterPro" id="IPR036396">
    <property type="entry name" value="Cyt_P450_sf"/>
</dbReference>
<dbReference type="PANTHER" id="PTHR24300:SF403">
    <property type="entry name" value="CYTOCHROME P450 306A1"/>
    <property type="match status" value="1"/>
</dbReference>
<dbReference type="GO" id="GO:0005743">
    <property type="term" value="C:mitochondrial inner membrane"/>
    <property type="evidence" value="ECO:0007669"/>
    <property type="project" value="UniProtKB-SubCell"/>
</dbReference>
<evidence type="ECO:0000256" key="19">
    <source>
        <dbReference type="ARBA" id="ARBA00049206"/>
    </source>
</evidence>
<evidence type="ECO:0000313" key="30">
    <source>
        <dbReference type="RefSeq" id="XP_035698665.1"/>
    </source>
</evidence>
<organism evidence="29 30">
    <name type="scientific">Branchiostoma floridae</name>
    <name type="common">Florida lancelet</name>
    <name type="synonym">Amphioxus</name>
    <dbReference type="NCBI Taxonomy" id="7739"/>
    <lineage>
        <taxon>Eukaryota</taxon>
        <taxon>Metazoa</taxon>
        <taxon>Chordata</taxon>
        <taxon>Cephalochordata</taxon>
        <taxon>Leptocardii</taxon>
        <taxon>Amphioxiformes</taxon>
        <taxon>Branchiostomatidae</taxon>
        <taxon>Branchiostoma</taxon>
    </lineage>
</organism>
<dbReference type="InterPro" id="IPR017972">
    <property type="entry name" value="Cyt_P450_CS"/>
</dbReference>
<keyword evidence="10" id="KW-0256">Endoplasmic reticulum</keyword>
<evidence type="ECO:0000256" key="24">
    <source>
        <dbReference type="ARBA" id="ARBA00066560"/>
    </source>
</evidence>
<evidence type="ECO:0000256" key="17">
    <source>
        <dbReference type="ARBA" id="ARBA00023128"/>
    </source>
</evidence>
<reference evidence="30" key="2">
    <citation type="submission" date="2025-08" db="UniProtKB">
        <authorList>
            <consortium name="RefSeq"/>
        </authorList>
    </citation>
    <scope>IDENTIFICATION</scope>
    <source>
        <strain evidence="30">S238N-H82</strain>
        <tissue evidence="30">Testes</tissue>
    </source>
</reference>
<comment type="catalytic activity">
    <reaction evidence="20">
        <text>(5Z,8Z,11Z,14Z)-eicosatetraenoate + reduced [NADPH--hemoprotein reductase] + O2 = 20-hydroxy-(5Z,8Z,11Z,14Z)-eicosatetraenoate + oxidized [NADPH--hemoprotein reductase] + H2O + H(+)</text>
        <dbReference type="Rhea" id="RHEA:39755"/>
        <dbReference type="Rhea" id="RHEA-COMP:11964"/>
        <dbReference type="Rhea" id="RHEA-COMP:11965"/>
        <dbReference type="ChEBI" id="CHEBI:15377"/>
        <dbReference type="ChEBI" id="CHEBI:15378"/>
        <dbReference type="ChEBI" id="CHEBI:15379"/>
        <dbReference type="ChEBI" id="CHEBI:32395"/>
        <dbReference type="ChEBI" id="CHEBI:57618"/>
        <dbReference type="ChEBI" id="CHEBI:58210"/>
        <dbReference type="ChEBI" id="CHEBI:76624"/>
    </reaction>
    <physiologicalReaction direction="left-to-right" evidence="20">
        <dbReference type="Rhea" id="RHEA:39756"/>
    </physiologicalReaction>
</comment>
<keyword evidence="12 28" id="KW-1133">Transmembrane helix</keyword>
<dbReference type="GO" id="GO:0005506">
    <property type="term" value="F:iron ion binding"/>
    <property type="evidence" value="ECO:0007669"/>
    <property type="project" value="InterPro"/>
</dbReference>
<accession>A0A9J7MGA3</accession>
<evidence type="ECO:0000256" key="20">
    <source>
        <dbReference type="ARBA" id="ARBA00051320"/>
    </source>
</evidence>
<evidence type="ECO:0000256" key="28">
    <source>
        <dbReference type="SAM" id="Phobius"/>
    </source>
</evidence>
<dbReference type="PRINTS" id="PR00385">
    <property type="entry name" value="P450"/>
</dbReference>
<evidence type="ECO:0000256" key="18">
    <source>
        <dbReference type="ARBA" id="ARBA00023136"/>
    </source>
</evidence>
<keyword evidence="17" id="KW-0496">Mitochondrion</keyword>
<keyword evidence="18 28" id="KW-0472">Membrane</keyword>
<evidence type="ECO:0000256" key="1">
    <source>
        <dbReference type="ARBA" id="ARBA00001971"/>
    </source>
</evidence>
<sequence>MLTIRTLTYTKLKMAAQLVTSLVGENVILQTALVLLLVFVVTSWFFKTPKNLPPGPRGWPVAGNIFSLAMGHSFKTMTEWAKTYGPVYRIQLGKETMVVLSGYDVMHEALVKRGEDFSSRPDLPVVKLVNPKRLGIITAPFGTPWKEHRKFTLMSLREFGFGKRSLEGKIMEESVALQSEIMKMGNRPFDISRMVQNAVTNVICSIVFGSRFEYNDVKFTQLMDALDRGFANNLLGQLAIFFPILRRVPGIGRGAQLIVDVTATVTAYLREEMDSHKKTFDPNDIRDIIDSYVRETKSREHDDETTFTDEYTEIVLFDLFIAGAETTSTTLYWAFLYMILNPDIQQKVQEEIHSVLGHDKPPSTAHRAQMPYTEAVLTEVGRIGTILPTSVFHATSRDTSFHGYDIPEGTTVLPNLWSVHHDPEHFPNPGKFDPGRFLDAQGRYQRDDHVMPFGIGPRMCLGKQLAEMELFVFFTSLLQHFTFKLPEGAAKPSTTGINGVTHSPKNFELVAEPLATNTCPDVDLYKMAAAQLITSLVGENVILQTALVLLLVFVVTSWFFSTPKNLPPGPRGWPVAGNIFSLAMGHRFLTMTEWAKTYGPVYRIQLGRETMIVLSGYDVIYEALVKRGGDFSSRPNNPLFKILNPERLGIITAPFGTPWKEHRKFTLMSLREFGFGKRSLEGKILEESVALQAEIENIGYKPFDISRMVQNAVTNVICSIVFGCRFEYNDDKFTRLMDALDQGFATNIFGQLAVFFPIFRRVPGLGQGAQIIVDAVGTIKAYIREEMDSHKKTFDSNDIRDLIDSYVRETKSRENDDETTFTDEYTEIVLFDLFIAGAETTSTTLYWAFLYMILNPDIQAKVQVEIHSVLGHDNPPSTAHRAQMPYTEAVLTEVARIGTILPNSVFHATSRDISFHGYHIPEGTTVLPNLWSVHYDPEHFPNPGKFDPGRFLDGQGRYQRDDHVMPFGIGKITFSCFVSRSFVLSNDRDCPRMCLGKQLAEMELFLFFTSLLQHFTFKLPEGAAAPSTTGINGVTHSPKNFKLVAEPLA</sequence>
<evidence type="ECO:0000256" key="26">
    <source>
        <dbReference type="ARBA" id="ARBA00079181"/>
    </source>
</evidence>
<comment type="similarity">
    <text evidence="5">Belongs to the cytochrome P450 family.</text>
</comment>
<keyword evidence="9" id="KW-0999">Mitochondrion inner membrane</keyword>
<dbReference type="Gene3D" id="1.10.630.10">
    <property type="entry name" value="Cytochrome P450"/>
    <property type="match status" value="2"/>
</dbReference>
<evidence type="ECO:0000256" key="13">
    <source>
        <dbReference type="ARBA" id="ARBA00023002"/>
    </source>
</evidence>
<evidence type="ECO:0000256" key="5">
    <source>
        <dbReference type="ARBA" id="ARBA00010617"/>
    </source>
</evidence>
<protein>
    <recommendedName>
        <fullName evidence="25">Cytochrome P450 2U1</fullName>
        <ecNumber evidence="24">1.14.14.80</ecNumber>
    </recommendedName>
    <alternativeName>
        <fullName evidence="26">Long-chain fatty acid omega-monooxygenase</fullName>
    </alternativeName>
</protein>